<proteinExistence type="predicted"/>
<keyword evidence="3" id="KW-1185">Reference proteome</keyword>
<dbReference type="InterPro" id="IPR012912">
    <property type="entry name" value="Plasmid_pRiA4b_Orf3-like"/>
</dbReference>
<dbReference type="OrthoDB" id="117055at2157"/>
<protein>
    <recommendedName>
        <fullName evidence="1">Plasmid pRiA4b Orf3-like domain-containing protein</fullName>
    </recommendedName>
</protein>
<dbReference type="Proteomes" id="UP000248044">
    <property type="component" value="Chromosome"/>
</dbReference>
<dbReference type="KEGG" id="abri:DFR85_14855"/>
<dbReference type="SUPFAM" id="SSF159941">
    <property type="entry name" value="MM3350-like"/>
    <property type="match status" value="1"/>
</dbReference>
<sequence>MLSTWGKCIFCNTKISTSMAVKHFSKCSKVNDVLKGEIDAYLIKIKDKYSAYYWLYVAVPLDYTLEDLDKFIRDIWVDCCGHASEFRINEITYPSDFVVDYDGKKSMKTKLSEILNKGLYFEYTYDYGNSTELKLEVISSVKIKDKYIYILGRNDNPLTRYSTSDKYIPNSPRVGICGYTGNKKLEESKIWPLKI</sequence>
<dbReference type="Pfam" id="PF07929">
    <property type="entry name" value="PRiA4_ORF3"/>
    <property type="match status" value="1"/>
</dbReference>
<reference evidence="2 3" key="1">
    <citation type="submission" date="2018-05" db="EMBL/GenBank/DDBJ databases">
        <title>Complete Genome Sequences of Extremely Thermoacidophilic, Metal-Mobilizing Type-Strain Members of the Archaeal Family Sulfolobaceae: Acidianus brierleyi DSM-1651T, Acidianus sulfidivorans DSM-18786T, Metallosphaera hakonensis DSM-7519T, and Metallosphaera prunae DSM-10039T.</title>
        <authorList>
            <person name="Counts J.A."/>
            <person name="Kelly R.M."/>
        </authorList>
    </citation>
    <scope>NUCLEOTIDE SEQUENCE [LARGE SCALE GENOMIC DNA]</scope>
    <source>
        <strain evidence="2 3">DSM 1651</strain>
    </source>
</reference>
<evidence type="ECO:0000313" key="3">
    <source>
        <dbReference type="Proteomes" id="UP000248044"/>
    </source>
</evidence>
<name>A0A2U9II16_9CREN</name>
<dbReference type="Gene3D" id="3.10.290.30">
    <property type="entry name" value="MM3350-like"/>
    <property type="match status" value="1"/>
</dbReference>
<evidence type="ECO:0000259" key="1">
    <source>
        <dbReference type="Pfam" id="PF07929"/>
    </source>
</evidence>
<organism evidence="2 3">
    <name type="scientific">Acidianus brierleyi</name>
    <dbReference type="NCBI Taxonomy" id="41673"/>
    <lineage>
        <taxon>Archaea</taxon>
        <taxon>Thermoproteota</taxon>
        <taxon>Thermoprotei</taxon>
        <taxon>Sulfolobales</taxon>
        <taxon>Sulfolobaceae</taxon>
        <taxon>Acidianus</taxon>
    </lineage>
</organism>
<gene>
    <name evidence="2" type="ORF">DFR85_14855</name>
</gene>
<dbReference type="RefSeq" id="WP_110271555.1">
    <property type="nucleotide sequence ID" value="NZ_CP029289.2"/>
</dbReference>
<dbReference type="InterPro" id="IPR024047">
    <property type="entry name" value="MM3350-like_sf"/>
</dbReference>
<dbReference type="GeneID" id="36833461"/>
<dbReference type="EMBL" id="CP029289">
    <property type="protein sequence ID" value="AWR95677.1"/>
    <property type="molecule type" value="Genomic_DNA"/>
</dbReference>
<accession>A0A2U9II16</accession>
<evidence type="ECO:0000313" key="2">
    <source>
        <dbReference type="EMBL" id="AWR95677.1"/>
    </source>
</evidence>
<feature type="domain" description="Plasmid pRiA4b Orf3-like" evidence="1">
    <location>
        <begin position="54"/>
        <end position="147"/>
    </location>
</feature>
<dbReference type="AlphaFoldDB" id="A0A2U9II16"/>